<dbReference type="Pfam" id="PF14326">
    <property type="entry name" value="DUF4384"/>
    <property type="match status" value="1"/>
</dbReference>
<organism evidence="3 4">
    <name type="scientific">Frigoriglobus tundricola</name>
    <dbReference type="NCBI Taxonomy" id="2774151"/>
    <lineage>
        <taxon>Bacteria</taxon>
        <taxon>Pseudomonadati</taxon>
        <taxon>Planctomycetota</taxon>
        <taxon>Planctomycetia</taxon>
        <taxon>Gemmatales</taxon>
        <taxon>Gemmataceae</taxon>
        <taxon>Frigoriglobus</taxon>
    </lineage>
</organism>
<evidence type="ECO:0000256" key="1">
    <source>
        <dbReference type="SAM" id="MobiDB-lite"/>
    </source>
</evidence>
<dbReference type="Proteomes" id="UP000503447">
    <property type="component" value="Chromosome"/>
</dbReference>
<reference evidence="4" key="1">
    <citation type="submission" date="2020-05" db="EMBL/GenBank/DDBJ databases">
        <title>Frigoriglobus tundricola gen. nov., sp. nov., a psychrotolerant cellulolytic planctomycete of the family Gemmataceae with two divergent copies of 16S rRNA gene.</title>
        <authorList>
            <person name="Kulichevskaya I.S."/>
            <person name="Ivanova A.A."/>
            <person name="Naumoff D.G."/>
            <person name="Beletsky A.V."/>
            <person name="Rijpstra W.I.C."/>
            <person name="Sinninghe Damste J.S."/>
            <person name="Mardanov A.V."/>
            <person name="Ravin N.V."/>
            <person name="Dedysh S.N."/>
        </authorList>
    </citation>
    <scope>NUCLEOTIDE SEQUENCE [LARGE SCALE GENOMIC DNA]</scope>
    <source>
        <strain evidence="4">PL17</strain>
    </source>
</reference>
<dbReference type="AlphaFoldDB" id="A0A6M5YY77"/>
<feature type="domain" description="DUF4384" evidence="2">
    <location>
        <begin position="104"/>
        <end position="181"/>
    </location>
</feature>
<protein>
    <recommendedName>
        <fullName evidence="2">DUF4384 domain-containing protein</fullName>
    </recommendedName>
</protein>
<dbReference type="EMBL" id="CP053452">
    <property type="protein sequence ID" value="QJW97872.1"/>
    <property type="molecule type" value="Genomic_DNA"/>
</dbReference>
<dbReference type="InterPro" id="IPR025493">
    <property type="entry name" value="DUF4384"/>
</dbReference>
<feature type="compositionally biased region" description="Pro residues" evidence="1">
    <location>
        <begin position="38"/>
        <end position="66"/>
    </location>
</feature>
<name>A0A6M5YY77_9BACT</name>
<accession>A0A6M5YY77</accession>
<proteinExistence type="predicted"/>
<evidence type="ECO:0000313" key="4">
    <source>
        <dbReference type="Proteomes" id="UP000503447"/>
    </source>
</evidence>
<dbReference type="RefSeq" id="WP_193376956.1">
    <property type="nucleotide sequence ID" value="NZ_CP053452.2"/>
</dbReference>
<evidence type="ECO:0000313" key="3">
    <source>
        <dbReference type="EMBL" id="QJW97872.1"/>
    </source>
</evidence>
<sequence length="237" mass="24635">MSAVAVVLVAVVVYLATRGDKKKDETAKSEPAAGGVPVVPPGPPPIGPPGPPPIVPPLPPVAPPGPDGADKSVWPAPERSDFGLKVELSAPAAKQDKDGVIHVSAGSPMTVHVKTDRDCRVSIWIIEANGHTTRVFPNDDDTDDRVRAGEERVVPGNDKYELVTTRTEGAGVDRLRVLATTGEPPAFPPGAKSGRFTEFAGPDAERLASAVRGAIIKKTGGGAPAPLAQAELRFHVK</sequence>
<keyword evidence="4" id="KW-1185">Reference proteome</keyword>
<dbReference type="KEGG" id="ftj:FTUN_5452"/>
<gene>
    <name evidence="3" type="ORF">FTUN_5452</name>
</gene>
<evidence type="ECO:0000259" key="2">
    <source>
        <dbReference type="Pfam" id="PF14326"/>
    </source>
</evidence>
<feature type="region of interest" description="Disordered" evidence="1">
    <location>
        <begin position="20"/>
        <end position="72"/>
    </location>
</feature>